<sequence>MRAFPHCKRCAHNGDGEKYHPWRDCPHGGAHAKHTGTAAAFCSLDEDDTHAMAFAQVFQDAADCGLAAFAAAIEVHGAPTVLSAGGAAVELDMSAYGFSVSGADQAGMQGLSARLDNLVSATSVSFGGASFQRDGAEHAPAAAAAVAVVVQCEAASDGVTFGYEGSTGGGTCGVATIAPAPTVKQPMWPRTIECAAPHEIVAQLGAGFQVPAADFSAAQTSVPPTDVQDLTRPARRPAVGRF</sequence>
<accession>A0AAE0LJH1</accession>
<dbReference type="Proteomes" id="UP001190700">
    <property type="component" value="Unassembled WGS sequence"/>
</dbReference>
<gene>
    <name evidence="2" type="ORF">CYMTET_5425</name>
</gene>
<protein>
    <submittedName>
        <fullName evidence="2">Uncharacterized protein</fullName>
    </submittedName>
</protein>
<evidence type="ECO:0000313" key="3">
    <source>
        <dbReference type="Proteomes" id="UP001190700"/>
    </source>
</evidence>
<name>A0AAE0LJH1_9CHLO</name>
<keyword evidence="3" id="KW-1185">Reference proteome</keyword>
<dbReference type="AlphaFoldDB" id="A0AAE0LJH1"/>
<organism evidence="2 3">
    <name type="scientific">Cymbomonas tetramitiformis</name>
    <dbReference type="NCBI Taxonomy" id="36881"/>
    <lineage>
        <taxon>Eukaryota</taxon>
        <taxon>Viridiplantae</taxon>
        <taxon>Chlorophyta</taxon>
        <taxon>Pyramimonadophyceae</taxon>
        <taxon>Pyramimonadales</taxon>
        <taxon>Pyramimonadaceae</taxon>
        <taxon>Cymbomonas</taxon>
    </lineage>
</organism>
<evidence type="ECO:0000256" key="1">
    <source>
        <dbReference type="SAM" id="MobiDB-lite"/>
    </source>
</evidence>
<reference evidence="2 3" key="1">
    <citation type="journal article" date="2015" name="Genome Biol. Evol.">
        <title>Comparative Genomics of a Bacterivorous Green Alga Reveals Evolutionary Causalities and Consequences of Phago-Mixotrophic Mode of Nutrition.</title>
        <authorList>
            <person name="Burns J.A."/>
            <person name="Paasch A."/>
            <person name="Narechania A."/>
            <person name="Kim E."/>
        </authorList>
    </citation>
    <scope>NUCLEOTIDE SEQUENCE [LARGE SCALE GENOMIC DNA]</scope>
    <source>
        <strain evidence="2 3">PLY_AMNH</strain>
    </source>
</reference>
<evidence type="ECO:0000313" key="2">
    <source>
        <dbReference type="EMBL" id="KAK3287044.1"/>
    </source>
</evidence>
<comment type="caution">
    <text evidence="2">The sequence shown here is derived from an EMBL/GenBank/DDBJ whole genome shotgun (WGS) entry which is preliminary data.</text>
</comment>
<proteinExistence type="predicted"/>
<dbReference type="EMBL" id="LGRX02001038">
    <property type="protein sequence ID" value="KAK3287044.1"/>
    <property type="molecule type" value="Genomic_DNA"/>
</dbReference>
<feature type="region of interest" description="Disordered" evidence="1">
    <location>
        <begin position="219"/>
        <end position="242"/>
    </location>
</feature>